<gene>
    <name evidence="3" type="ORF">Fsol_00429</name>
</gene>
<evidence type="ECO:0000313" key="3">
    <source>
        <dbReference type="EMBL" id="AWD33224.1"/>
    </source>
</evidence>
<dbReference type="EMBL" id="CP025989">
    <property type="protein sequence ID" value="AWD33224.1"/>
    <property type="molecule type" value="Genomic_DNA"/>
</dbReference>
<dbReference type="Proteomes" id="UP000244519">
    <property type="component" value="Chromosome"/>
</dbReference>
<keyword evidence="2" id="KW-0472">Membrane</keyword>
<sequence>MANIPKNAIGERQYIIQEHDSILVQSFKFGVLPIIGLSAAYFLINYFYKEGDSEAADTKNTKYAEINVCNNEWREYFVINQVCEKHFKILKKDNEERIKRLQTQLERVKVREKELHHKVEESAHHRAILSELKEDKKKIENELKRIEILRQKNECNMKDKKEMSDDANSNNVINRNIRKAYDEEHALTLKGRKEYIAECSLVKIHDNRAQYLESQISKALSQYEAMSNEAEKLPVLSCKKNSLTESFAVSQLFKKEVAITQQCNEEALHDKYNRIKYVLLELSEDEKAEVCLYYNEAIGEVIKNGENLNDITFD</sequence>
<protein>
    <submittedName>
        <fullName evidence="3">Uncharacterized protein</fullName>
    </submittedName>
</protein>
<keyword evidence="1" id="KW-0175">Coiled coil</keyword>
<name>A0A2U8BS93_9RICK</name>
<accession>A0A2U8BS93</accession>
<feature type="coiled-coil region" evidence="1">
    <location>
        <begin position="91"/>
        <end position="156"/>
    </location>
</feature>
<keyword evidence="2" id="KW-1133">Transmembrane helix</keyword>
<keyword evidence="2" id="KW-0812">Transmembrane</keyword>
<reference evidence="3 4" key="1">
    <citation type="journal article" date="2018" name="Genome Biol. Evol.">
        <title>The Genome Sequence of "Candidatus Fokinia solitaria": Insights on Reductive Evolution in Rickettsiales.</title>
        <authorList>
            <person name="Floriano A.M."/>
            <person name="Castelli M."/>
            <person name="Krenek S."/>
            <person name="Berendonk T.U."/>
            <person name="Bazzocchi C."/>
            <person name="Petroni G."/>
            <person name="Sassera D."/>
        </authorList>
    </citation>
    <scope>NUCLEOTIDE SEQUENCE [LARGE SCALE GENOMIC DNA]</scope>
    <source>
        <strain evidence="3">Rio ETE_ALG 3VII</strain>
    </source>
</reference>
<keyword evidence="4" id="KW-1185">Reference proteome</keyword>
<evidence type="ECO:0000256" key="1">
    <source>
        <dbReference type="SAM" id="Coils"/>
    </source>
</evidence>
<evidence type="ECO:0000256" key="2">
    <source>
        <dbReference type="SAM" id="Phobius"/>
    </source>
</evidence>
<organism evidence="3 4">
    <name type="scientific">Candidatus Fokinia solitaria</name>
    <dbReference type="NCBI Taxonomy" id="1802984"/>
    <lineage>
        <taxon>Bacteria</taxon>
        <taxon>Pseudomonadati</taxon>
        <taxon>Pseudomonadota</taxon>
        <taxon>Alphaproteobacteria</taxon>
        <taxon>Rickettsiales</taxon>
        <taxon>Candidatus Midichloriaceae</taxon>
        <taxon>Candidatus Fokinia</taxon>
    </lineage>
</organism>
<evidence type="ECO:0000313" key="4">
    <source>
        <dbReference type="Proteomes" id="UP000244519"/>
    </source>
</evidence>
<dbReference type="RefSeq" id="WP_108673248.1">
    <property type="nucleotide sequence ID" value="NZ_CP025989.1"/>
</dbReference>
<dbReference type="AlphaFoldDB" id="A0A2U8BS93"/>
<feature type="transmembrane region" description="Helical" evidence="2">
    <location>
        <begin position="29"/>
        <end position="48"/>
    </location>
</feature>
<proteinExistence type="predicted"/>
<dbReference type="KEGG" id="fso:Fsol_00429"/>